<dbReference type="Gene3D" id="3.40.50.1820">
    <property type="entry name" value="alpha/beta hydrolase"/>
    <property type="match status" value="1"/>
</dbReference>
<dbReference type="STRING" id="1058.SAMN05421783_10215"/>
<dbReference type="InterPro" id="IPR029058">
    <property type="entry name" value="AB_hydrolase_fold"/>
</dbReference>
<dbReference type="InterPro" id="IPR009199">
    <property type="entry name" value="PhoPQ-act_pathogen-rel_PqaA"/>
</dbReference>
<evidence type="ECO:0000256" key="1">
    <source>
        <dbReference type="SAM" id="SignalP"/>
    </source>
</evidence>
<dbReference type="SUPFAM" id="SSF53474">
    <property type="entry name" value="alpha/beta-Hydrolases"/>
    <property type="match status" value="1"/>
</dbReference>
<dbReference type="EMBL" id="FNNZ01000002">
    <property type="protein sequence ID" value="SDW18376.1"/>
    <property type="molecule type" value="Genomic_DNA"/>
</dbReference>
<keyword evidence="3" id="KW-1185">Reference proteome</keyword>
<sequence length="509" mass="56064">MSFTAPMQNQTAFRALALVSALVSALLSTAGFLPAAAAATTALDDYVAAPDLGYRYIQDATRLGNGYTIFVLAMTSQTWRGAEEVDRTLWAHELLIAVPWITHSGNQNTAFMIVNGGSNNRAPGTSNDDLLGLLSLTTGSVVAMVGQIPNQPLRFVDEDNSRSEDALLAYGMDKYLLTEDPEWLVHFPMTKAVVRAMDTVQAFAADSGSRFPRIPRIDDFIVVGGSKRGWATWLTAAVEAGKGSASRVKAILPASIDILNAGEQFTHHWEAYGFYAPAIQDYADFDLPCRSESPEGRAMLALIDPYAYRDRLTMPKLLLNSAGDQFFLPDSSRFYFADLPGPKLLRYTLNTDHSQGQDLPSIILPTLSWLSDVLDDEQSPRFSWSLEPDGAILVHTETRPKRVRLHQATNPNARDFRLESIGQAWTSTDLQETDVGVYVGRVAPPVQGWTAFTVELTFPGSTAIPTPLESDQVFTTDVRVTPASLPFEETHCFCWDCLPSWSGWRSLLR</sequence>
<dbReference type="PANTHER" id="PTHR31497">
    <property type="entry name" value="AUTOCRINE PROLIFERATION REPRESSOR PROTEIN A"/>
    <property type="match status" value="1"/>
</dbReference>
<dbReference type="PIRSF" id="PIRSF014728">
    <property type="entry name" value="PqaA"/>
    <property type="match status" value="1"/>
</dbReference>
<feature type="signal peptide" evidence="1">
    <location>
        <begin position="1"/>
        <end position="35"/>
    </location>
</feature>
<name>A0A1H2RFZ5_THIRO</name>
<accession>A0A1H2RFZ5</accession>
<evidence type="ECO:0000313" key="3">
    <source>
        <dbReference type="Proteomes" id="UP000198816"/>
    </source>
</evidence>
<feature type="chain" id="PRO_5011667704" evidence="1">
    <location>
        <begin position="36"/>
        <end position="509"/>
    </location>
</feature>
<dbReference type="Pfam" id="PF10142">
    <property type="entry name" value="PhoPQ_related"/>
    <property type="match status" value="1"/>
</dbReference>
<proteinExistence type="predicted"/>
<evidence type="ECO:0000313" key="2">
    <source>
        <dbReference type="EMBL" id="SDW18376.1"/>
    </source>
</evidence>
<dbReference type="Proteomes" id="UP000198816">
    <property type="component" value="Unassembled WGS sequence"/>
</dbReference>
<gene>
    <name evidence="2" type="ORF">SAMN05421783_10215</name>
</gene>
<organism evidence="2 3">
    <name type="scientific">Thiocapsa roseopersicina</name>
    <dbReference type="NCBI Taxonomy" id="1058"/>
    <lineage>
        <taxon>Bacteria</taxon>
        <taxon>Pseudomonadati</taxon>
        <taxon>Pseudomonadota</taxon>
        <taxon>Gammaproteobacteria</taxon>
        <taxon>Chromatiales</taxon>
        <taxon>Chromatiaceae</taxon>
        <taxon>Thiocapsa</taxon>
    </lineage>
</organism>
<dbReference type="AlphaFoldDB" id="A0A1H2RFZ5"/>
<keyword evidence="1" id="KW-0732">Signal</keyword>
<protein>
    <submittedName>
        <fullName evidence="2">PhoPQ-activated pathogenicity-related protein</fullName>
    </submittedName>
</protein>
<dbReference type="PANTHER" id="PTHR31497:SF0">
    <property type="entry name" value="AUTOCRINE PROLIFERATION REPRESSOR PROTEIN A"/>
    <property type="match status" value="1"/>
</dbReference>
<reference evidence="3" key="1">
    <citation type="submission" date="2016-10" db="EMBL/GenBank/DDBJ databases">
        <authorList>
            <person name="Varghese N."/>
            <person name="Submissions S."/>
        </authorList>
    </citation>
    <scope>NUCLEOTIDE SEQUENCE [LARGE SCALE GENOMIC DNA]</scope>
    <source>
        <strain evidence="3">DSM 217</strain>
    </source>
</reference>